<dbReference type="SMART" id="SM00355">
    <property type="entry name" value="ZnF_C2H2"/>
    <property type="match status" value="10"/>
</dbReference>
<dbReference type="OrthoDB" id="6277246at2759"/>
<evidence type="ECO:0000256" key="4">
    <source>
        <dbReference type="ARBA" id="ARBA00022833"/>
    </source>
</evidence>
<dbReference type="EMBL" id="MRZV01000233">
    <property type="protein sequence ID" value="PIK54827.1"/>
    <property type="molecule type" value="Genomic_DNA"/>
</dbReference>
<evidence type="ECO:0000256" key="7">
    <source>
        <dbReference type="PROSITE-ProRule" id="PRU00042"/>
    </source>
</evidence>
<dbReference type="InterPro" id="IPR051061">
    <property type="entry name" value="Zinc_finger_trans_reg"/>
</dbReference>
<feature type="region of interest" description="Disordered" evidence="8">
    <location>
        <begin position="116"/>
        <end position="144"/>
    </location>
</feature>
<feature type="domain" description="C2H2-type" evidence="9">
    <location>
        <begin position="451"/>
        <end position="480"/>
    </location>
</feature>
<keyword evidence="3 7" id="KW-0863">Zinc-finger</keyword>
<dbReference type="GO" id="GO:0003712">
    <property type="term" value="F:transcription coregulator activity"/>
    <property type="evidence" value="ECO:0007669"/>
    <property type="project" value="TreeGrafter"/>
</dbReference>
<dbReference type="GO" id="GO:0008270">
    <property type="term" value="F:zinc ion binding"/>
    <property type="evidence" value="ECO:0007669"/>
    <property type="project" value="UniProtKB-KW"/>
</dbReference>
<dbReference type="FunFam" id="3.30.160.60:FF:000032">
    <property type="entry name" value="Krueppel-like factor 4"/>
    <property type="match status" value="1"/>
</dbReference>
<feature type="domain" description="C2H2-type" evidence="9">
    <location>
        <begin position="662"/>
        <end position="691"/>
    </location>
</feature>
<feature type="compositionally biased region" description="Polar residues" evidence="8">
    <location>
        <begin position="1"/>
        <end position="11"/>
    </location>
</feature>
<dbReference type="PANTHER" id="PTHR46179:SF26">
    <property type="entry name" value="ZINC FINGER PROTEIN 423 HOMOLOG"/>
    <property type="match status" value="1"/>
</dbReference>
<evidence type="ECO:0000313" key="10">
    <source>
        <dbReference type="EMBL" id="PIK54827.1"/>
    </source>
</evidence>
<dbReference type="PANTHER" id="PTHR46179">
    <property type="entry name" value="ZINC FINGER PROTEIN"/>
    <property type="match status" value="1"/>
</dbReference>
<organism evidence="10 11">
    <name type="scientific">Stichopus japonicus</name>
    <name type="common">Sea cucumber</name>
    <dbReference type="NCBI Taxonomy" id="307972"/>
    <lineage>
        <taxon>Eukaryota</taxon>
        <taxon>Metazoa</taxon>
        <taxon>Echinodermata</taxon>
        <taxon>Eleutherozoa</taxon>
        <taxon>Echinozoa</taxon>
        <taxon>Holothuroidea</taxon>
        <taxon>Aspidochirotacea</taxon>
        <taxon>Aspidochirotida</taxon>
        <taxon>Stichopodidae</taxon>
        <taxon>Apostichopus</taxon>
    </lineage>
</organism>
<dbReference type="GO" id="GO:0006357">
    <property type="term" value="P:regulation of transcription by RNA polymerase II"/>
    <property type="evidence" value="ECO:0007669"/>
    <property type="project" value="TreeGrafter"/>
</dbReference>
<comment type="caution">
    <text evidence="10">The sequence shown here is derived from an EMBL/GenBank/DDBJ whole genome shotgun (WGS) entry which is preliminary data.</text>
</comment>
<evidence type="ECO:0000256" key="6">
    <source>
        <dbReference type="ARBA" id="ARBA00023163"/>
    </source>
</evidence>
<sequence>MDGATEFTNQGGKAPSYDHNKTLLDLHQEGEAPVGGPIRLSGGEILEEFARDDDVPRCSQNGDSMQKATDSVPSMDVSTPTSEQQCNVTELPGILDLSSSAFTSFESDLFGSPDRDLFLSHDGGERSRSYPPSPTAPRSSLSKADELTGLTVLSLEGGMGGLKKGQTIPQLPSNWLTAGLEISAKEFQTIRLQDPQRDEENEENEKDNNGNDRETELANSIMILNNEPQQVTDDRPTEKRLNNVETSVSELNMSPLLSDTTSVLGEPPSPLVTGDSESTENFPFAVDLKQLASSLSPSIVGESSTGQTSDQSNGLLQKIQVTVDPKAIQSIPVETIGGSNDVQWLVETLESGGGDDTDNDDETQPQTYIFPNLVTPEAVPLLPAKRTRERSKSKKDKSVAKDDSAGALNMWLKKNQPLTIIVCPHPDCGMEFTSKTKFEAHSTTHAEDRPYKCPFDGCEWSFPSRTKLHRHLASHDGIKPYTCLEKGCGKQFGNPYNLKTHKKCHHQSMVFCCVEDGCSETFQSKKKLEIHLREHYAETRLKCPYPGCEETFMTPNARGSHLRKHGQETKEFCCEYEGCDKVFDKLSRLVYHTRSHTGERPYKCTFTGCKWAFTTKQKLKRHECRHTGRKDFCCPVENCGKSFTRKEHLQSHEVFHRGELPFECKEPGCNARFSQRSSMAMHRKRHSSGKSHRGKVFLFSCPLDDCNNSFSSKVGLKNHMIKGHMDHLPMTDTSSIDLLNSKTLSQCMVNLSGLSPATVSLSNSSSAVASLQHAASSVISNQSDTVSVVAMSPTSNMLTSLKDPDNVSETVQSTIQIQLQDAVQQLAPEPSLRGAQGTIHKYQAAGCCPAVSPRVIPWRGPRGHTDTATGRCTTADPRVIPGRGPGGHLSVICNFPPRAGLPSVSYQRRCVLCEGRFERSGQEVPHVSHHSWGRSRPSSVTSSVVPTSFVLTSSPLTLRDPTTGAHFIQNQLLQDDPPDDTDISFPLVASASTSNQSSMHGVLPVSSILGDADNCPVSTATDFLGSDGSFEESTINLQDLA</sequence>
<feature type="domain" description="C2H2-type" evidence="9">
    <location>
        <begin position="572"/>
        <end position="601"/>
    </location>
</feature>
<gene>
    <name evidence="10" type="ORF">BSL78_08256</name>
</gene>
<dbReference type="InterPro" id="IPR013087">
    <property type="entry name" value="Znf_C2H2_type"/>
</dbReference>
<dbReference type="AlphaFoldDB" id="A0A2G8L3J3"/>
<protein>
    <submittedName>
        <fullName evidence="10">Putative zinc finger protein</fullName>
    </submittedName>
</protein>
<dbReference type="GO" id="GO:0005634">
    <property type="term" value="C:nucleus"/>
    <property type="evidence" value="ECO:0007669"/>
    <property type="project" value="TreeGrafter"/>
</dbReference>
<dbReference type="Pfam" id="PF00096">
    <property type="entry name" value="zf-C2H2"/>
    <property type="match status" value="2"/>
</dbReference>
<keyword evidence="6" id="KW-0804">Transcription</keyword>
<feature type="domain" description="C2H2-type" evidence="9">
    <location>
        <begin position="511"/>
        <end position="540"/>
    </location>
</feature>
<evidence type="ECO:0000256" key="1">
    <source>
        <dbReference type="ARBA" id="ARBA00022723"/>
    </source>
</evidence>
<feature type="compositionally biased region" description="Polar residues" evidence="8">
    <location>
        <begin position="58"/>
        <end position="83"/>
    </location>
</feature>
<feature type="domain" description="C2H2-type" evidence="9">
    <location>
        <begin position="602"/>
        <end position="631"/>
    </location>
</feature>
<proteinExistence type="predicted"/>
<feature type="compositionally biased region" description="Basic and acidic residues" evidence="8">
    <location>
        <begin position="116"/>
        <end position="128"/>
    </location>
</feature>
<evidence type="ECO:0000256" key="8">
    <source>
        <dbReference type="SAM" id="MobiDB-lite"/>
    </source>
</evidence>
<feature type="compositionally biased region" description="Basic and acidic residues" evidence="8">
    <location>
        <begin position="16"/>
        <end position="30"/>
    </location>
</feature>
<evidence type="ECO:0000256" key="5">
    <source>
        <dbReference type="ARBA" id="ARBA00023015"/>
    </source>
</evidence>
<feature type="region of interest" description="Disordered" evidence="8">
    <location>
        <begin position="858"/>
        <end position="883"/>
    </location>
</feature>
<keyword evidence="5" id="KW-0805">Transcription regulation</keyword>
<dbReference type="PROSITE" id="PS50157">
    <property type="entry name" value="ZINC_FINGER_C2H2_2"/>
    <property type="match status" value="9"/>
</dbReference>
<reference evidence="10 11" key="1">
    <citation type="journal article" date="2017" name="PLoS Biol.">
        <title>The sea cucumber genome provides insights into morphological evolution and visceral regeneration.</title>
        <authorList>
            <person name="Zhang X."/>
            <person name="Sun L."/>
            <person name="Yuan J."/>
            <person name="Sun Y."/>
            <person name="Gao Y."/>
            <person name="Zhang L."/>
            <person name="Li S."/>
            <person name="Dai H."/>
            <person name="Hamel J.F."/>
            <person name="Liu C."/>
            <person name="Yu Y."/>
            <person name="Liu S."/>
            <person name="Lin W."/>
            <person name="Guo K."/>
            <person name="Jin S."/>
            <person name="Xu P."/>
            <person name="Storey K.B."/>
            <person name="Huan P."/>
            <person name="Zhang T."/>
            <person name="Zhou Y."/>
            <person name="Zhang J."/>
            <person name="Lin C."/>
            <person name="Li X."/>
            <person name="Xing L."/>
            <person name="Huo D."/>
            <person name="Sun M."/>
            <person name="Wang L."/>
            <person name="Mercier A."/>
            <person name="Li F."/>
            <person name="Yang H."/>
            <person name="Xiang J."/>
        </authorList>
    </citation>
    <scope>NUCLEOTIDE SEQUENCE [LARGE SCALE GENOMIC DNA]</scope>
    <source>
        <strain evidence="10">Shaxun</strain>
        <tissue evidence="10">Muscle</tissue>
    </source>
</reference>
<feature type="region of interest" description="Disordered" evidence="8">
    <location>
        <begin position="1"/>
        <end position="83"/>
    </location>
</feature>
<dbReference type="STRING" id="307972.A0A2G8L3J3"/>
<feature type="domain" description="C2H2-type" evidence="9">
    <location>
        <begin position="632"/>
        <end position="661"/>
    </location>
</feature>
<evidence type="ECO:0000313" key="11">
    <source>
        <dbReference type="Proteomes" id="UP000230750"/>
    </source>
</evidence>
<keyword evidence="11" id="KW-1185">Reference proteome</keyword>
<name>A0A2G8L3J3_STIJA</name>
<feature type="region of interest" description="Disordered" evidence="8">
    <location>
        <begin position="258"/>
        <end position="278"/>
    </location>
</feature>
<evidence type="ECO:0000259" key="9">
    <source>
        <dbReference type="PROSITE" id="PS50157"/>
    </source>
</evidence>
<evidence type="ECO:0000256" key="2">
    <source>
        <dbReference type="ARBA" id="ARBA00022737"/>
    </source>
</evidence>
<dbReference type="Proteomes" id="UP000230750">
    <property type="component" value="Unassembled WGS sequence"/>
</dbReference>
<feature type="region of interest" description="Disordered" evidence="8">
    <location>
        <begin position="192"/>
        <end position="213"/>
    </location>
</feature>
<dbReference type="InterPro" id="IPR036236">
    <property type="entry name" value="Znf_C2H2_sf"/>
</dbReference>
<feature type="domain" description="C2H2-type" evidence="9">
    <location>
        <begin position="481"/>
        <end position="505"/>
    </location>
</feature>
<dbReference type="PROSITE" id="PS00028">
    <property type="entry name" value="ZINC_FINGER_C2H2_1"/>
    <property type="match status" value="10"/>
</dbReference>
<feature type="domain" description="C2H2-type" evidence="9">
    <location>
        <begin position="421"/>
        <end position="450"/>
    </location>
</feature>
<accession>A0A2G8L3J3</accession>
<keyword evidence="4" id="KW-0862">Zinc</keyword>
<keyword evidence="2" id="KW-0677">Repeat</keyword>
<dbReference type="Gene3D" id="3.30.160.60">
    <property type="entry name" value="Classic Zinc Finger"/>
    <property type="match status" value="7"/>
</dbReference>
<feature type="domain" description="C2H2-type" evidence="9">
    <location>
        <begin position="699"/>
        <end position="729"/>
    </location>
</feature>
<evidence type="ECO:0000256" key="3">
    <source>
        <dbReference type="ARBA" id="ARBA00022771"/>
    </source>
</evidence>
<dbReference type="SUPFAM" id="SSF57667">
    <property type="entry name" value="beta-beta-alpha zinc fingers"/>
    <property type="match status" value="6"/>
</dbReference>
<keyword evidence="1" id="KW-0479">Metal-binding</keyword>